<sequence length="272" mass="32059">MDNRPVFSRFLNTFKKGFNPSALFLELLVVFCGVYLAFILNNYNEQLKIERETKKVLISLKSELENFRLSLPGQSNFQYQKVKEWTEIANANNSVNIYKWRYIQPQHDYEVIEHAINTRGADIVDFDLFKSLLSLYTEIKKLEDVEDLVTDVAGEYRMVPSSLKKNGELYLLEQAHNRMTFLRFIHFSNDRARILQRVADLSIITLKIINEKFTPEELKQVEFDLIKAFAKDQLDDVPQERVRELIQQSFPNFTEGDIDSLIEELFNERNEK</sequence>
<keyword evidence="1" id="KW-0472">Membrane</keyword>
<gene>
    <name evidence="2" type="ORF">QQ008_25755</name>
</gene>
<protein>
    <submittedName>
        <fullName evidence="2">Uncharacterized protein</fullName>
    </submittedName>
</protein>
<feature type="transmembrane region" description="Helical" evidence="1">
    <location>
        <begin position="21"/>
        <end position="40"/>
    </location>
</feature>
<comment type="caution">
    <text evidence="2">The sequence shown here is derived from an EMBL/GenBank/DDBJ whole genome shotgun (WGS) entry which is preliminary data.</text>
</comment>
<accession>A0ABT8KVL6</accession>
<dbReference type="EMBL" id="JAUJEA010000013">
    <property type="protein sequence ID" value="MDN5204822.1"/>
    <property type="molecule type" value="Genomic_DNA"/>
</dbReference>
<dbReference type="RefSeq" id="WP_346754846.1">
    <property type="nucleotide sequence ID" value="NZ_JAUJEA010000013.1"/>
</dbReference>
<evidence type="ECO:0000256" key="1">
    <source>
        <dbReference type="SAM" id="Phobius"/>
    </source>
</evidence>
<keyword evidence="1" id="KW-1133">Transmembrane helix</keyword>
<evidence type="ECO:0000313" key="3">
    <source>
        <dbReference type="Proteomes" id="UP001172082"/>
    </source>
</evidence>
<name>A0ABT8KVL6_9BACT</name>
<proteinExistence type="predicted"/>
<dbReference type="Proteomes" id="UP001172082">
    <property type="component" value="Unassembled WGS sequence"/>
</dbReference>
<evidence type="ECO:0000313" key="2">
    <source>
        <dbReference type="EMBL" id="MDN5204822.1"/>
    </source>
</evidence>
<organism evidence="2 3">
    <name type="scientific">Splendidivirga corallicola</name>
    <dbReference type="NCBI Taxonomy" id="3051826"/>
    <lineage>
        <taxon>Bacteria</taxon>
        <taxon>Pseudomonadati</taxon>
        <taxon>Bacteroidota</taxon>
        <taxon>Cytophagia</taxon>
        <taxon>Cytophagales</taxon>
        <taxon>Splendidivirgaceae</taxon>
        <taxon>Splendidivirga</taxon>
    </lineage>
</organism>
<reference evidence="2" key="1">
    <citation type="submission" date="2023-06" db="EMBL/GenBank/DDBJ databases">
        <title>Genomic of Parafulvivirga corallium.</title>
        <authorList>
            <person name="Wang G."/>
        </authorList>
    </citation>
    <scope>NUCLEOTIDE SEQUENCE</scope>
    <source>
        <strain evidence="2">BMA10</strain>
    </source>
</reference>
<keyword evidence="1" id="KW-0812">Transmembrane</keyword>
<keyword evidence="3" id="KW-1185">Reference proteome</keyword>